<dbReference type="OrthoDB" id="429955at2759"/>
<dbReference type="GO" id="GO:0022857">
    <property type="term" value="F:transmembrane transporter activity"/>
    <property type="evidence" value="ECO:0007669"/>
    <property type="project" value="InterPro"/>
</dbReference>
<gene>
    <name evidence="8" type="ORF">IFM89_024040</name>
</gene>
<feature type="transmembrane region" description="Helical" evidence="7">
    <location>
        <begin position="105"/>
        <end position="123"/>
    </location>
</feature>
<keyword evidence="4 7" id="KW-0812">Transmembrane</keyword>
<dbReference type="PANTHER" id="PTHR14233:SF18">
    <property type="entry name" value="OS05G0444300 PROTEIN"/>
    <property type="match status" value="1"/>
</dbReference>
<proteinExistence type="inferred from homology"/>
<evidence type="ECO:0000256" key="7">
    <source>
        <dbReference type="SAM" id="Phobius"/>
    </source>
</evidence>
<reference evidence="8 9" key="1">
    <citation type="submission" date="2020-10" db="EMBL/GenBank/DDBJ databases">
        <title>The Coptis chinensis genome and diversification of protoberbering-type alkaloids.</title>
        <authorList>
            <person name="Wang B."/>
            <person name="Shu S."/>
            <person name="Song C."/>
            <person name="Liu Y."/>
        </authorList>
    </citation>
    <scope>NUCLEOTIDE SEQUENCE [LARGE SCALE GENOMIC DNA]</scope>
    <source>
        <strain evidence="8">HL-2020</strain>
        <tissue evidence="8">Leaf</tissue>
    </source>
</reference>
<accession>A0A835HH52</accession>
<feature type="transmembrane region" description="Helical" evidence="7">
    <location>
        <begin position="185"/>
        <end position="206"/>
    </location>
</feature>
<comment type="subcellular location">
    <subcellularLocation>
        <location evidence="1">Membrane</location>
        <topology evidence="1">Multi-pass membrane protein</topology>
    </subcellularLocation>
</comment>
<evidence type="ECO:0000256" key="1">
    <source>
        <dbReference type="ARBA" id="ARBA00004141"/>
    </source>
</evidence>
<dbReference type="InterPro" id="IPR037185">
    <property type="entry name" value="EmrE-like"/>
</dbReference>
<dbReference type="InterPro" id="IPR052221">
    <property type="entry name" value="SLC35F_Transporter"/>
</dbReference>
<dbReference type="PANTHER" id="PTHR14233">
    <property type="entry name" value="DUF914-RELATED"/>
    <property type="match status" value="1"/>
</dbReference>
<dbReference type="SUPFAM" id="SSF103481">
    <property type="entry name" value="Multidrug resistance efflux transporter EmrE"/>
    <property type="match status" value="2"/>
</dbReference>
<feature type="transmembrane region" description="Helical" evidence="7">
    <location>
        <begin position="135"/>
        <end position="152"/>
    </location>
</feature>
<feature type="transmembrane region" description="Helical" evidence="7">
    <location>
        <begin position="212"/>
        <end position="230"/>
    </location>
</feature>
<comment type="caution">
    <text evidence="8">The sequence shown here is derived from an EMBL/GenBank/DDBJ whole genome shotgun (WGS) entry which is preliminary data.</text>
</comment>
<evidence type="ECO:0000313" key="8">
    <source>
        <dbReference type="EMBL" id="KAF9598053.1"/>
    </source>
</evidence>
<dbReference type="AlphaFoldDB" id="A0A835HH52"/>
<comment type="similarity">
    <text evidence="2">Belongs to the SLC35F solute transporter family.</text>
</comment>
<dbReference type="Pfam" id="PF06027">
    <property type="entry name" value="SLC35F"/>
    <property type="match status" value="2"/>
</dbReference>
<organism evidence="8 9">
    <name type="scientific">Coptis chinensis</name>
    <dbReference type="NCBI Taxonomy" id="261450"/>
    <lineage>
        <taxon>Eukaryota</taxon>
        <taxon>Viridiplantae</taxon>
        <taxon>Streptophyta</taxon>
        <taxon>Embryophyta</taxon>
        <taxon>Tracheophyta</taxon>
        <taxon>Spermatophyta</taxon>
        <taxon>Magnoliopsida</taxon>
        <taxon>Ranunculales</taxon>
        <taxon>Ranunculaceae</taxon>
        <taxon>Coptidoideae</taxon>
        <taxon>Coptis</taxon>
    </lineage>
</organism>
<keyword evidence="5 7" id="KW-1133">Transmembrane helix</keyword>
<feature type="transmembrane region" description="Helical" evidence="7">
    <location>
        <begin position="51"/>
        <end position="69"/>
    </location>
</feature>
<keyword evidence="6 7" id="KW-0472">Membrane</keyword>
<dbReference type="InterPro" id="IPR009262">
    <property type="entry name" value="SLC35_F1/F2/F6"/>
</dbReference>
<keyword evidence="3" id="KW-0813">Transport</keyword>
<feature type="transmembrane region" description="Helical" evidence="7">
    <location>
        <begin position="81"/>
        <end position="99"/>
    </location>
</feature>
<dbReference type="Proteomes" id="UP000631114">
    <property type="component" value="Unassembled WGS sequence"/>
</dbReference>
<keyword evidence="9" id="KW-1185">Reference proteome</keyword>
<evidence type="ECO:0000256" key="3">
    <source>
        <dbReference type="ARBA" id="ARBA00022448"/>
    </source>
</evidence>
<protein>
    <submittedName>
        <fullName evidence="8">Uncharacterized protein</fullName>
    </submittedName>
</protein>
<evidence type="ECO:0000256" key="5">
    <source>
        <dbReference type="ARBA" id="ARBA00022989"/>
    </source>
</evidence>
<name>A0A835HH52_9MAGN</name>
<evidence type="ECO:0000256" key="6">
    <source>
        <dbReference type="ARBA" id="ARBA00023136"/>
    </source>
</evidence>
<evidence type="ECO:0000256" key="2">
    <source>
        <dbReference type="ARBA" id="ARBA00007863"/>
    </source>
</evidence>
<dbReference type="GO" id="GO:0016020">
    <property type="term" value="C:membrane"/>
    <property type="evidence" value="ECO:0007669"/>
    <property type="project" value="UniProtKB-SubCell"/>
</dbReference>
<feature type="transmembrane region" description="Helical" evidence="7">
    <location>
        <begin position="21"/>
        <end position="39"/>
    </location>
</feature>
<sequence>MARPHVSIMIFFTTGHGVKTPLSQSFFTYLSLALVYTPILLSQRRKLLVPWYWYALAGFIDVQANYLVIKAYQYSSITSVTLLDCFTIPWVMVLTWIFIGTRYSLGQFFGAALCIGGLSLVVLSDAKESGSGGKNPIVGDLLVIGGTLGYAISNVGEISLFAAFALSTFVFYTIVPLVMKMSGSALFNLSNLTSDMWAVIIRLFFYHQKLDWLYFLSFAVVAVGLVIYSATDEDPGAANDVEVGDPSVQYEVLTEETEHPNGVILTLKGEQLSSNS</sequence>
<evidence type="ECO:0000313" key="9">
    <source>
        <dbReference type="Proteomes" id="UP000631114"/>
    </source>
</evidence>
<feature type="transmembrane region" description="Helical" evidence="7">
    <location>
        <begin position="158"/>
        <end position="178"/>
    </location>
</feature>
<evidence type="ECO:0000256" key="4">
    <source>
        <dbReference type="ARBA" id="ARBA00022692"/>
    </source>
</evidence>
<dbReference type="EMBL" id="JADFTS010000007">
    <property type="protein sequence ID" value="KAF9598053.1"/>
    <property type="molecule type" value="Genomic_DNA"/>
</dbReference>